<keyword evidence="4" id="KW-1185">Reference proteome</keyword>
<name>A0A0N4UFR4_DRAME</name>
<dbReference type="InterPro" id="IPR036572">
    <property type="entry name" value="Doublecortin_dom_sf"/>
</dbReference>
<evidence type="ECO:0000313" key="3">
    <source>
        <dbReference type="Proteomes" id="UP000038040"/>
    </source>
</evidence>
<reference evidence="5" key="1">
    <citation type="submission" date="2017-02" db="UniProtKB">
        <authorList>
            <consortium name="WormBaseParasite"/>
        </authorList>
    </citation>
    <scope>IDENTIFICATION</scope>
</reference>
<proteinExistence type="predicted"/>
<dbReference type="Proteomes" id="UP000038040">
    <property type="component" value="Unplaced"/>
</dbReference>
<sequence>MSTNVNRGIENRLDLDRSYAELNFRGIRTIFYRNGDEYDSGTMVVLSRKQFKHWITFLDYLTKKLGFEDFEGGGKYVAVSQGQFIHMEYGIYTSEQDDKKWKFATKIVEPHISNLDSAESVDIYLKRCGYKSCTGLPFPFDGMHHVLAPDDFQHYSASVSPMSPVPSAAASNASISNLLNDFIHKLR</sequence>
<dbReference type="GO" id="GO:0035556">
    <property type="term" value="P:intracellular signal transduction"/>
    <property type="evidence" value="ECO:0007669"/>
    <property type="project" value="InterPro"/>
</dbReference>
<dbReference type="PROSITE" id="PS50309">
    <property type="entry name" value="DC"/>
    <property type="match status" value="1"/>
</dbReference>
<organism evidence="3 5">
    <name type="scientific">Dracunculus medinensis</name>
    <name type="common">Guinea worm</name>
    <dbReference type="NCBI Taxonomy" id="318479"/>
    <lineage>
        <taxon>Eukaryota</taxon>
        <taxon>Metazoa</taxon>
        <taxon>Ecdysozoa</taxon>
        <taxon>Nematoda</taxon>
        <taxon>Chromadorea</taxon>
        <taxon>Rhabditida</taxon>
        <taxon>Spirurina</taxon>
        <taxon>Dracunculoidea</taxon>
        <taxon>Dracunculidae</taxon>
        <taxon>Dracunculus</taxon>
    </lineage>
</organism>
<dbReference type="Proteomes" id="UP000274756">
    <property type="component" value="Unassembled WGS sequence"/>
</dbReference>
<reference evidence="2 4" key="2">
    <citation type="submission" date="2018-11" db="EMBL/GenBank/DDBJ databases">
        <authorList>
            <consortium name="Pathogen Informatics"/>
        </authorList>
    </citation>
    <scope>NUCLEOTIDE SEQUENCE [LARGE SCALE GENOMIC DNA]</scope>
</reference>
<gene>
    <name evidence="2" type="ORF">DME_LOCUS1189</name>
</gene>
<dbReference type="SUPFAM" id="SSF89837">
    <property type="entry name" value="Doublecortin (DC)"/>
    <property type="match status" value="1"/>
</dbReference>
<dbReference type="OrthoDB" id="1738954at2759"/>
<evidence type="ECO:0000313" key="4">
    <source>
        <dbReference type="Proteomes" id="UP000274756"/>
    </source>
</evidence>
<feature type="domain" description="Doublecortin" evidence="1">
    <location>
        <begin position="27"/>
        <end position="125"/>
    </location>
</feature>
<protein>
    <submittedName>
        <fullName evidence="5">Doublecortin domain-containing protein</fullName>
    </submittedName>
</protein>
<dbReference type="SMART" id="SM00537">
    <property type="entry name" value="DCX"/>
    <property type="match status" value="1"/>
</dbReference>
<dbReference type="AlphaFoldDB" id="A0A0N4UFR4"/>
<evidence type="ECO:0000313" key="5">
    <source>
        <dbReference type="WBParaSite" id="DME_0000629201-mRNA-1"/>
    </source>
</evidence>
<accession>A0A0N4UFR4</accession>
<dbReference type="WBParaSite" id="DME_0000629201-mRNA-1">
    <property type="protein sequence ID" value="DME_0000629201-mRNA-1"/>
    <property type="gene ID" value="DME_0000629201"/>
</dbReference>
<evidence type="ECO:0000313" key="2">
    <source>
        <dbReference type="EMBL" id="VDN51216.1"/>
    </source>
</evidence>
<dbReference type="Gene3D" id="3.10.20.230">
    <property type="entry name" value="Doublecortin domain"/>
    <property type="match status" value="1"/>
</dbReference>
<evidence type="ECO:0000259" key="1">
    <source>
        <dbReference type="PROSITE" id="PS50309"/>
    </source>
</evidence>
<dbReference type="InterPro" id="IPR003533">
    <property type="entry name" value="Doublecortin_dom"/>
</dbReference>
<dbReference type="EMBL" id="UYYG01000015">
    <property type="protein sequence ID" value="VDN51216.1"/>
    <property type="molecule type" value="Genomic_DNA"/>
</dbReference>